<dbReference type="RefSeq" id="WP_054836045.1">
    <property type="nucleotide sequence ID" value="NZ_BBBA01000001.1"/>
</dbReference>
<dbReference type="InterPro" id="IPR011263">
    <property type="entry name" value="DNA-dir_RNA_pol_RpoA/D/Rpb3"/>
</dbReference>
<dbReference type="GO" id="GO:0046872">
    <property type="term" value="F:metal ion binding"/>
    <property type="evidence" value="ECO:0007669"/>
    <property type="project" value="UniProtKB-KW"/>
</dbReference>
<keyword evidence="12" id="KW-1185">Reference proteome</keyword>
<evidence type="ECO:0000256" key="1">
    <source>
        <dbReference type="ARBA" id="ARBA00022478"/>
    </source>
</evidence>
<feature type="binding site" evidence="9">
    <location>
        <position position="203"/>
    </location>
    <ligand>
        <name>[3Fe-4S] cluster</name>
        <dbReference type="ChEBI" id="CHEBI:21137"/>
    </ligand>
</feature>
<dbReference type="InterPro" id="IPR036603">
    <property type="entry name" value="RBP11-like"/>
</dbReference>
<comment type="cofactor">
    <cofactor evidence="9">
        <name>[3Fe-4S] cluster</name>
        <dbReference type="ChEBI" id="CHEBI:21137"/>
    </cofactor>
    <text evidence="9">Binds 1 [3Fe-4S] cluster.</text>
</comment>
<gene>
    <name evidence="9" type="primary">rpo3</name>
    <name evidence="9" type="synonym">rpoD</name>
    <name evidence="11" type="ORF">DFR87_07745</name>
</gene>
<keyword evidence="6 9" id="KW-0804">Transcription</keyword>
<comment type="function">
    <text evidence="9">DNA-dependent RNA polymerase (RNAP) catalyzes the transcription of DNA into RNA using the four ribonucleoside triphosphates as substrates.</text>
</comment>
<dbReference type="STRING" id="1293036.GCA_001315825_00173"/>
<dbReference type="Gene3D" id="2.170.120.12">
    <property type="entry name" value="DNA-directed RNA polymerase, insert domain"/>
    <property type="match status" value="1"/>
</dbReference>
<evidence type="ECO:0000313" key="12">
    <source>
        <dbReference type="Proteomes" id="UP000247586"/>
    </source>
</evidence>
<dbReference type="Proteomes" id="UP000247586">
    <property type="component" value="Chromosome"/>
</dbReference>
<dbReference type="GeneID" id="36835225"/>
<dbReference type="GO" id="GO:0046983">
    <property type="term" value="F:protein dimerization activity"/>
    <property type="evidence" value="ECO:0007669"/>
    <property type="project" value="InterPro"/>
</dbReference>
<dbReference type="Pfam" id="PF01193">
    <property type="entry name" value="RNA_pol_L"/>
    <property type="match status" value="1"/>
</dbReference>
<accession>A0A2U9IUD8</accession>
<dbReference type="GO" id="GO:0006351">
    <property type="term" value="P:DNA-templated transcription"/>
    <property type="evidence" value="ECO:0007669"/>
    <property type="project" value="UniProtKB-UniRule"/>
</dbReference>
<name>A0A2U9IUD8_9CREN</name>
<dbReference type="SUPFAM" id="SSF56553">
    <property type="entry name" value="Insert subdomain of RNA polymerase alpha subunit"/>
    <property type="match status" value="1"/>
</dbReference>
<dbReference type="OrthoDB" id="84933at2157"/>
<dbReference type="EC" id="2.7.7.6" evidence="9"/>
<feature type="binding site" evidence="9">
    <location>
        <position position="209"/>
    </location>
    <ligand>
        <name>[3Fe-4S] cluster</name>
        <dbReference type="ChEBI" id="CHEBI:21137"/>
    </ligand>
</feature>
<evidence type="ECO:0000256" key="4">
    <source>
        <dbReference type="ARBA" id="ARBA00023004"/>
    </source>
</evidence>
<dbReference type="Gene3D" id="3.30.70.20">
    <property type="match status" value="1"/>
</dbReference>
<evidence type="ECO:0000256" key="8">
    <source>
        <dbReference type="ARBA" id="ARBA00025804"/>
    </source>
</evidence>
<dbReference type="InterPro" id="IPR022842">
    <property type="entry name" value="RNAP_Rpo3/Rpb3/RPAC1"/>
</dbReference>
<dbReference type="SUPFAM" id="SSF55257">
    <property type="entry name" value="RBP11-like subunits of RNA polymerase"/>
    <property type="match status" value="1"/>
</dbReference>
<comment type="subunit">
    <text evidence="9">Part of the RNA polymerase complex.</text>
</comment>
<dbReference type="PROSITE" id="PS00446">
    <property type="entry name" value="RNA_POL_D_30KD"/>
    <property type="match status" value="1"/>
</dbReference>
<keyword evidence="2 9" id="KW-0548">Nucleotidyltransferase</keyword>
<feature type="binding site" evidence="9">
    <location>
        <position position="206"/>
    </location>
    <ligand>
        <name>[3Fe-4S] cluster</name>
        <dbReference type="ChEBI" id="CHEBI:21137"/>
    </ligand>
</feature>
<keyword evidence="4 9" id="KW-0408">Iron</keyword>
<dbReference type="GO" id="GO:0051538">
    <property type="term" value="F:3 iron, 4 sulfur cluster binding"/>
    <property type="evidence" value="ECO:0007669"/>
    <property type="project" value="UniProtKB-KW"/>
</dbReference>
<dbReference type="InterPro" id="IPR050518">
    <property type="entry name" value="Rpo3/RPB3_RNA_Pol_subunit"/>
</dbReference>
<dbReference type="GO" id="GO:0003677">
    <property type="term" value="F:DNA binding"/>
    <property type="evidence" value="ECO:0007669"/>
    <property type="project" value="UniProtKB-UniRule"/>
</dbReference>
<evidence type="ECO:0000259" key="10">
    <source>
        <dbReference type="SMART" id="SM00662"/>
    </source>
</evidence>
<dbReference type="InterPro" id="IPR001514">
    <property type="entry name" value="DNA-dir_RNA_pol_30-40kDasu_CS"/>
</dbReference>
<comment type="catalytic activity">
    <reaction evidence="9">
        <text>RNA(n) + a ribonucleoside 5'-triphosphate = RNA(n+1) + diphosphate</text>
        <dbReference type="Rhea" id="RHEA:21248"/>
        <dbReference type="Rhea" id="RHEA-COMP:14527"/>
        <dbReference type="Rhea" id="RHEA-COMP:17342"/>
        <dbReference type="ChEBI" id="CHEBI:33019"/>
        <dbReference type="ChEBI" id="CHEBI:61557"/>
        <dbReference type="ChEBI" id="CHEBI:140395"/>
        <dbReference type="EC" id="2.7.7.6"/>
    </reaction>
</comment>
<dbReference type="GO" id="GO:0003899">
    <property type="term" value="F:DNA-directed RNA polymerase activity"/>
    <property type="evidence" value="ECO:0007669"/>
    <property type="project" value="UniProtKB-UniRule"/>
</dbReference>
<feature type="domain" description="DNA-directed RNA polymerase RpoA/D/Rpb3-type" evidence="10">
    <location>
        <begin position="12"/>
        <end position="258"/>
    </location>
</feature>
<organism evidence="11 12">
    <name type="scientific">Metallosphaera hakonensis JCM 8857 = DSM 7519</name>
    <dbReference type="NCBI Taxonomy" id="1293036"/>
    <lineage>
        <taxon>Archaea</taxon>
        <taxon>Thermoproteota</taxon>
        <taxon>Thermoprotei</taxon>
        <taxon>Sulfolobales</taxon>
        <taxon>Sulfolobaceae</taxon>
        <taxon>Metallosphaera</taxon>
    </lineage>
</organism>
<evidence type="ECO:0000256" key="5">
    <source>
        <dbReference type="ARBA" id="ARBA00023014"/>
    </source>
</evidence>
<reference evidence="11 12" key="1">
    <citation type="submission" date="2018-05" db="EMBL/GenBank/DDBJ databases">
        <title>Complete Genome Sequences of Extremely Thermoacidophilic, Metal-Mobilizing Type-Strain Members of the Archaeal Family Sulfolobaceae: Acidianus brierleyi DSM-1651T, Acidianus sulfidivorans DSM-18786T, Metallosphaera hakonensis DSM-7519T, and Metallosphaera prunae DSM-10039T.</title>
        <authorList>
            <person name="Counts J.A."/>
            <person name="Kelly R.M."/>
        </authorList>
    </citation>
    <scope>NUCLEOTIDE SEQUENCE [LARGE SCALE GENOMIC DNA]</scope>
    <source>
        <strain evidence="11 12">HO1-1</strain>
    </source>
</reference>
<dbReference type="Gene3D" id="3.30.1360.10">
    <property type="entry name" value="RNA polymerase, RBP11-like subunit"/>
    <property type="match status" value="1"/>
</dbReference>
<dbReference type="PANTHER" id="PTHR11800">
    <property type="entry name" value="DNA-DIRECTED RNA POLYMERASE"/>
    <property type="match status" value="1"/>
</dbReference>
<evidence type="ECO:0000256" key="3">
    <source>
        <dbReference type="ARBA" id="ARBA00022723"/>
    </source>
</evidence>
<keyword evidence="7 9" id="KW-0003">3Fe-4S</keyword>
<protein>
    <recommendedName>
        <fullName evidence="9">DNA-directed RNA polymerase subunit Rpo3</fullName>
        <ecNumber evidence="9">2.7.7.6</ecNumber>
    </recommendedName>
    <alternativeName>
        <fullName evidence="9">DNA-directed RNA polymerase subunit D</fullName>
    </alternativeName>
</protein>
<dbReference type="AlphaFoldDB" id="A0A2U9IUD8"/>
<keyword evidence="3 9" id="KW-0479">Metal-binding</keyword>
<keyword evidence="1 9" id="KW-0240">DNA-directed RNA polymerase</keyword>
<comment type="similarity">
    <text evidence="8 9">Belongs to the archaeal Rpo3/eukaryotic RPB3 RNA polymerase subunit family.</text>
</comment>
<comment type="subcellular location">
    <subcellularLocation>
        <location evidence="9">Cytoplasm</location>
    </subcellularLocation>
</comment>
<keyword evidence="9" id="KW-0808">Transferase</keyword>
<dbReference type="EMBL" id="CP029287">
    <property type="protein sequence ID" value="AWR99595.1"/>
    <property type="molecule type" value="Genomic_DNA"/>
</dbReference>
<dbReference type="GO" id="GO:0000428">
    <property type="term" value="C:DNA-directed RNA polymerase complex"/>
    <property type="evidence" value="ECO:0007669"/>
    <property type="project" value="UniProtKB-KW"/>
</dbReference>
<dbReference type="PANTHER" id="PTHR11800:SF2">
    <property type="entry name" value="DNA-DIRECTED RNA POLYMERASE II SUBUNIT RPB3"/>
    <property type="match status" value="1"/>
</dbReference>
<keyword evidence="9" id="KW-0963">Cytoplasm</keyword>
<reference evidence="12" key="3">
    <citation type="submission" date="2020-03" db="EMBL/GenBank/DDBJ databases">
        <title>Sequencing and Assembly of Multiple Reported Metal-Biooxidizing Members of the Extremely Thermoacidophilic Archaeal Family Sulfolobaceae.</title>
        <authorList>
            <person name="Counts J.A."/>
            <person name="Kelly R.M."/>
        </authorList>
    </citation>
    <scope>NUCLEOTIDE SEQUENCE [LARGE SCALE GENOMIC DNA]</scope>
    <source>
        <strain evidence="12">HO1-1</strain>
    </source>
</reference>
<evidence type="ECO:0000313" key="11">
    <source>
        <dbReference type="EMBL" id="AWR99595.1"/>
    </source>
</evidence>
<dbReference type="HAMAP" id="MF_00320">
    <property type="entry name" value="RNApol_arch_Rpo3"/>
    <property type="match status" value="1"/>
</dbReference>
<dbReference type="InterPro" id="IPR011262">
    <property type="entry name" value="DNA-dir_RNA_pol_insert"/>
</dbReference>
<dbReference type="NCBIfam" id="NF001988">
    <property type="entry name" value="PRK00783.1"/>
    <property type="match status" value="1"/>
</dbReference>
<evidence type="ECO:0000256" key="6">
    <source>
        <dbReference type="ARBA" id="ARBA00023163"/>
    </source>
</evidence>
<proteinExistence type="inferred from homology"/>
<reference evidence="12" key="2">
    <citation type="submission" date="2020-03" db="EMBL/GenBank/DDBJ databases">
        <title>Complete Genome Sequences of Extremely Thermoacidophilic, Metal-Mobilizing Type-Strain Members of the Archaeal Family Sulfolobaceae: Acidianus brierleyi DSM-1651T, Acidianus sulfidivorans DSM-18786T, Metallosphaera hakonensis DSM-7519T, and Metallosphaera prunae DSM-10039T.</title>
        <authorList>
            <person name="Counts J.A."/>
            <person name="Kelly R.M."/>
        </authorList>
    </citation>
    <scope>NUCLEOTIDE SEQUENCE [LARGE SCALE GENOMIC DNA]</scope>
    <source>
        <strain evidence="12">HO1-1</strain>
    </source>
</reference>
<dbReference type="KEGG" id="mhk:DFR87_07745"/>
<evidence type="ECO:0000256" key="2">
    <source>
        <dbReference type="ARBA" id="ARBA00022695"/>
    </source>
</evidence>
<sequence length="262" mass="29716">MPIQVLKKEGNFLSILTSGYPLEFVNAVRRSTMLYVPVMAVDEVYVVENNSPLYDEMLAHRLGLIPFDSREALDHYRKPDECVECTENCDMCFTKAYIEVSAGDSQVMVYSKDIRTEDPLITPISKDIPIVLLGKNQRISLEMKMRLGYGKEHAKFNPVTTAIVRYRPRVEVRKDCEKAAEVCPAKVFLYKDGKLSVVNEMACTLCEECLKYCEGISVSPQPNEFVMDIDSVGSLDPRRILIEATKSILTKVEELRKEVEGL</sequence>
<evidence type="ECO:0000256" key="9">
    <source>
        <dbReference type="HAMAP-Rule" id="MF_00320"/>
    </source>
</evidence>
<dbReference type="GO" id="GO:0005737">
    <property type="term" value="C:cytoplasm"/>
    <property type="evidence" value="ECO:0007669"/>
    <property type="project" value="UniProtKB-SubCell"/>
</dbReference>
<evidence type="ECO:0000256" key="7">
    <source>
        <dbReference type="ARBA" id="ARBA00023291"/>
    </source>
</evidence>
<keyword evidence="5 9" id="KW-0411">Iron-sulfur</keyword>
<dbReference type="InterPro" id="IPR036643">
    <property type="entry name" value="RNApol_insert_sf"/>
</dbReference>
<dbReference type="Pfam" id="PF01000">
    <property type="entry name" value="RNA_pol_A_bac"/>
    <property type="match status" value="1"/>
</dbReference>
<dbReference type="SMART" id="SM00662">
    <property type="entry name" value="RPOLD"/>
    <property type="match status" value="1"/>
</dbReference>